<dbReference type="AlphaFoldDB" id="A0AAI9N4X5"/>
<protein>
    <submittedName>
        <fullName evidence="1">Uncharacterized protein</fullName>
    </submittedName>
</protein>
<proteinExistence type="predicted"/>
<name>A0AAI9N4X5_9BURK</name>
<accession>A0AAI9N4X5</accession>
<comment type="caution">
    <text evidence="1">The sequence shown here is derived from an EMBL/GenBank/DDBJ whole genome shotgun (WGS) entry which is preliminary data.</text>
</comment>
<evidence type="ECO:0000313" key="1">
    <source>
        <dbReference type="EMBL" id="EOA06023.1"/>
    </source>
</evidence>
<organism evidence="1 2">
    <name type="scientific">Herbaspirillum frisingense GSF30</name>
    <dbReference type="NCBI Taxonomy" id="864073"/>
    <lineage>
        <taxon>Bacteria</taxon>
        <taxon>Pseudomonadati</taxon>
        <taxon>Pseudomonadota</taxon>
        <taxon>Betaproteobacteria</taxon>
        <taxon>Burkholderiales</taxon>
        <taxon>Oxalobacteraceae</taxon>
        <taxon>Herbaspirillum</taxon>
    </lineage>
</organism>
<gene>
    <name evidence="1" type="ORF">HFRIS_004263</name>
</gene>
<evidence type="ECO:0000313" key="2">
    <source>
        <dbReference type="Proteomes" id="UP000006772"/>
    </source>
</evidence>
<dbReference type="Proteomes" id="UP000006772">
    <property type="component" value="Unassembled WGS sequence"/>
</dbReference>
<sequence>MTSAEECLRYRRGLYGTEASWNIALGTTTSLFAGAAAVAGSAQGKSILGALALFSNSERSLISETVYKQMLVTAVDKKIVEMRDTKMLAIYGSMQGDVNVYPIYRAFGDVIDLHNTCSFVDGLQKALEEGTQGTSAQRIMRLKQTLQGLVAERDATVAAGKTEDAEAIKKRIEGVRTELSVEEKK</sequence>
<reference evidence="1 2" key="1">
    <citation type="journal article" date="2013" name="Front. Microbiol.">
        <title>The genome of the endophytic bacterium H. frisingense GSF30(T) identifies diverse strategies in the Herbaspirillum genus to interact with plants.</title>
        <authorList>
            <person name="Straub D."/>
            <person name="Rothballer M."/>
            <person name="Hartmann A."/>
            <person name="Ludewig U."/>
        </authorList>
    </citation>
    <scope>NUCLEOTIDE SEQUENCE [LARGE SCALE GENOMIC DNA]</scope>
    <source>
        <strain evidence="1 2">GSF30</strain>
    </source>
</reference>
<dbReference type="EMBL" id="AEEC02000004">
    <property type="protein sequence ID" value="EOA06023.1"/>
    <property type="molecule type" value="Genomic_DNA"/>
</dbReference>